<accession>A0A7J7EJN6</accession>
<proteinExistence type="inferred from homology"/>
<dbReference type="GO" id="GO:0031835">
    <property type="term" value="F:substance P receptor binding"/>
    <property type="evidence" value="ECO:0007669"/>
    <property type="project" value="TreeGrafter"/>
</dbReference>
<keyword evidence="9" id="KW-1185">Reference proteome</keyword>
<evidence type="ECO:0000313" key="8">
    <source>
        <dbReference type="EMBL" id="KAF5915948.1"/>
    </source>
</evidence>
<dbReference type="EMBL" id="JACDTQ010002743">
    <property type="protein sequence ID" value="KAF5915948.1"/>
    <property type="molecule type" value="Genomic_DNA"/>
</dbReference>
<dbReference type="GO" id="GO:0007217">
    <property type="term" value="P:tachykinin receptor signaling pathway"/>
    <property type="evidence" value="ECO:0007669"/>
    <property type="project" value="TreeGrafter"/>
</dbReference>
<comment type="similarity">
    <text evidence="2">Belongs to the tachykinin family.</text>
</comment>
<evidence type="ECO:0000256" key="3">
    <source>
        <dbReference type="ARBA" id="ARBA00022525"/>
    </source>
</evidence>
<keyword evidence="6" id="KW-0027">Amidation</keyword>
<evidence type="ECO:0000256" key="2">
    <source>
        <dbReference type="ARBA" id="ARBA00007518"/>
    </source>
</evidence>
<dbReference type="GO" id="GO:0007204">
    <property type="term" value="P:positive regulation of cytosolic calcium ion concentration"/>
    <property type="evidence" value="ECO:0007669"/>
    <property type="project" value="TreeGrafter"/>
</dbReference>
<dbReference type="GO" id="GO:0006954">
    <property type="term" value="P:inflammatory response"/>
    <property type="evidence" value="ECO:0007669"/>
    <property type="project" value="TreeGrafter"/>
</dbReference>
<evidence type="ECO:0000256" key="7">
    <source>
        <dbReference type="SAM" id="SignalP"/>
    </source>
</evidence>
<dbReference type="GO" id="GO:0005615">
    <property type="term" value="C:extracellular space"/>
    <property type="evidence" value="ECO:0007669"/>
    <property type="project" value="TreeGrafter"/>
</dbReference>
<evidence type="ECO:0000256" key="4">
    <source>
        <dbReference type="ARBA" id="ARBA00022685"/>
    </source>
</evidence>
<dbReference type="PROSITE" id="PS51257">
    <property type="entry name" value="PROKAR_LIPOPROTEIN"/>
    <property type="match status" value="1"/>
</dbReference>
<dbReference type="PANTHER" id="PTHR11250:SF2">
    <property type="entry name" value="TACHYKININ-4"/>
    <property type="match status" value="1"/>
</dbReference>
<name>A0A7J7EJN6_DICBM</name>
<evidence type="ECO:0008006" key="10">
    <source>
        <dbReference type="Google" id="ProtNLM"/>
    </source>
</evidence>
<gene>
    <name evidence="8" type="ORF">HPG69_003021</name>
</gene>
<dbReference type="AlphaFoldDB" id="A0A7J7EJN6"/>
<comment type="caution">
    <text evidence="8">The sequence shown here is derived from an EMBL/GenBank/DDBJ whole genome shotgun (WGS) entry which is preliminary data.</text>
</comment>
<evidence type="ECO:0000313" key="9">
    <source>
        <dbReference type="Proteomes" id="UP000551758"/>
    </source>
</evidence>
<dbReference type="PROSITE" id="PS00267">
    <property type="entry name" value="TACHYKININ"/>
    <property type="match status" value="1"/>
</dbReference>
<dbReference type="Proteomes" id="UP000551758">
    <property type="component" value="Unassembled WGS sequence"/>
</dbReference>
<dbReference type="InterPro" id="IPR013055">
    <property type="entry name" value="Tachy_Neuro_lke_CS"/>
</dbReference>
<feature type="signal peptide" evidence="7">
    <location>
        <begin position="1"/>
        <end position="19"/>
    </location>
</feature>
<organism evidence="8 9">
    <name type="scientific">Diceros bicornis minor</name>
    <name type="common">South-central black rhinoceros</name>
    <dbReference type="NCBI Taxonomy" id="77932"/>
    <lineage>
        <taxon>Eukaryota</taxon>
        <taxon>Metazoa</taxon>
        <taxon>Chordata</taxon>
        <taxon>Craniata</taxon>
        <taxon>Vertebrata</taxon>
        <taxon>Euteleostomi</taxon>
        <taxon>Mammalia</taxon>
        <taxon>Eutheria</taxon>
        <taxon>Laurasiatheria</taxon>
        <taxon>Perissodactyla</taxon>
        <taxon>Rhinocerotidae</taxon>
        <taxon>Diceros</taxon>
    </lineage>
</organism>
<evidence type="ECO:0000256" key="1">
    <source>
        <dbReference type="ARBA" id="ARBA00004613"/>
    </source>
</evidence>
<evidence type="ECO:0000256" key="6">
    <source>
        <dbReference type="ARBA" id="ARBA00022815"/>
    </source>
</evidence>
<feature type="chain" id="PRO_5029626557" description="Tachykinin-4" evidence="7">
    <location>
        <begin position="20"/>
        <end position="160"/>
    </location>
</feature>
<dbReference type="PANTHER" id="PTHR11250">
    <property type="entry name" value="TACHYKININ"/>
    <property type="match status" value="1"/>
</dbReference>
<sequence>MLLCRTLLLLMGLSACAVAGDEELEISAEAGPWLTLTLEEGILPSILLQLQEVKRGKARQFFGLMGKWVGGIPPIQSGGRTGKCCPDLPLSMLPGEGQVVLATNKSGKWGKTLWPGAHQAGTAEGGASVVWPHIRLPGCFRRAVVYDAKGVVAGISRRWE</sequence>
<comment type="subcellular location">
    <subcellularLocation>
        <location evidence="1">Secreted</location>
    </subcellularLocation>
</comment>
<keyword evidence="4" id="KW-0165">Cleavage on pair of basic residues</keyword>
<evidence type="ECO:0000256" key="5">
    <source>
        <dbReference type="ARBA" id="ARBA00022729"/>
    </source>
</evidence>
<keyword evidence="5 7" id="KW-0732">Signal</keyword>
<reference evidence="8 9" key="1">
    <citation type="journal article" date="2020" name="Mol. Biol. Evol.">
        <title>Interspecific Gene Flow and the Evolution of Specialization in Black and White Rhinoceros.</title>
        <authorList>
            <person name="Moodley Y."/>
            <person name="Westbury M.V."/>
            <person name="Russo I.M."/>
            <person name="Gopalakrishnan S."/>
            <person name="Rakotoarivelo A."/>
            <person name="Olsen R.A."/>
            <person name="Prost S."/>
            <person name="Tunstall T."/>
            <person name="Ryder O.A."/>
            <person name="Dalen L."/>
            <person name="Bruford M.W."/>
        </authorList>
    </citation>
    <scope>NUCLEOTIDE SEQUENCE [LARGE SCALE GENOMIC DNA]</scope>
    <source>
        <strain evidence="8">SBR-YM</strain>
        <tissue evidence="8">Skin</tissue>
    </source>
</reference>
<protein>
    <recommendedName>
        <fullName evidence="10">Tachykinin-4</fullName>
    </recommendedName>
</protein>
<keyword evidence="3" id="KW-0964">Secreted</keyword>